<evidence type="ECO:0000256" key="1">
    <source>
        <dbReference type="SAM" id="MobiDB-lite"/>
    </source>
</evidence>
<dbReference type="RefSeq" id="YP_010100879.1">
    <property type="nucleotide sequence ID" value="NC_055785.1"/>
</dbReference>
<keyword evidence="3" id="KW-1185">Reference proteome</keyword>
<organism evidence="2 3">
    <name type="scientific">Gordonia phage Mutzi</name>
    <dbReference type="NCBI Taxonomy" id="2500789"/>
    <lineage>
        <taxon>Viruses</taxon>
        <taxon>Duplodnaviria</taxon>
        <taxon>Heunggongvirae</taxon>
        <taxon>Uroviricota</taxon>
        <taxon>Caudoviricetes</taxon>
        <taxon>Stackebrandtviridae</taxon>
        <taxon>Frickvirinae</taxon>
        <taxon>Wizardvirus</taxon>
        <taxon>Wizardvirus mutzi</taxon>
    </lineage>
</organism>
<sequence>MTQQPTVGRIVHYQSYGTPGGEYLPEPRAAIVTAVDDSYGTSEDPETRVSLCVVNPTGLFFKENLPFAEEPTPGHWNWPPRSDAITVHTVTDNDSTAEKILRDQQRRMGRRQR</sequence>
<gene>
    <name evidence="2" type="primary">77</name>
    <name evidence="2" type="ORF">SEA_MUTZI_77</name>
</gene>
<proteinExistence type="predicted"/>
<protein>
    <submittedName>
        <fullName evidence="2">Uncharacterized protein</fullName>
    </submittedName>
</protein>
<dbReference type="KEGG" id="vg:65118577"/>
<reference evidence="2 3" key="1">
    <citation type="submission" date="2018-12" db="EMBL/GenBank/DDBJ databases">
        <authorList>
            <person name="Swarthout J.L."/>
            <person name="Sangappa S.J."/>
            <person name="Brangman K.A."/>
            <person name="Patel K.S."/>
            <person name="Villarin B.I."/>
            <person name="Kraftician J.D."/>
            <person name="Stevenson A.R."/>
            <person name="Manikandan S."/>
            <person name="Moore E.M."/>
            <person name="Bortz R.L."/>
            <person name="Warner M.H."/>
            <person name="Garlena R.A."/>
            <person name="Russell D.A."/>
            <person name="Pope W.H."/>
            <person name="Jacobs-Sera D."/>
            <person name="Hatfull G.F."/>
        </authorList>
    </citation>
    <scope>NUCLEOTIDE SEQUENCE [LARGE SCALE GENOMIC DNA]</scope>
</reference>
<feature type="region of interest" description="Disordered" evidence="1">
    <location>
        <begin position="93"/>
        <end position="113"/>
    </location>
</feature>
<dbReference type="GeneID" id="65118577"/>
<dbReference type="EMBL" id="MK305889">
    <property type="protein sequence ID" value="QAX92887.1"/>
    <property type="molecule type" value="Genomic_DNA"/>
</dbReference>
<accession>A0A411AXQ6</accession>
<name>A0A411AXQ6_9CAUD</name>
<evidence type="ECO:0000313" key="2">
    <source>
        <dbReference type="EMBL" id="QAX92887.1"/>
    </source>
</evidence>
<dbReference type="Proteomes" id="UP000290402">
    <property type="component" value="Genome"/>
</dbReference>
<evidence type="ECO:0000313" key="3">
    <source>
        <dbReference type="Proteomes" id="UP000290402"/>
    </source>
</evidence>
<feature type="compositionally biased region" description="Basic and acidic residues" evidence="1">
    <location>
        <begin position="96"/>
        <end position="106"/>
    </location>
</feature>